<organism evidence="2 3">
    <name type="scientific">Petrolisthes cinctipes</name>
    <name type="common">Flat porcelain crab</name>
    <dbReference type="NCBI Taxonomy" id="88211"/>
    <lineage>
        <taxon>Eukaryota</taxon>
        <taxon>Metazoa</taxon>
        <taxon>Ecdysozoa</taxon>
        <taxon>Arthropoda</taxon>
        <taxon>Crustacea</taxon>
        <taxon>Multicrustacea</taxon>
        <taxon>Malacostraca</taxon>
        <taxon>Eumalacostraca</taxon>
        <taxon>Eucarida</taxon>
        <taxon>Decapoda</taxon>
        <taxon>Pleocyemata</taxon>
        <taxon>Anomura</taxon>
        <taxon>Galatheoidea</taxon>
        <taxon>Porcellanidae</taxon>
        <taxon>Petrolisthes</taxon>
    </lineage>
</organism>
<evidence type="ECO:0000256" key="1">
    <source>
        <dbReference type="SAM" id="MobiDB-lite"/>
    </source>
</evidence>
<evidence type="ECO:0000313" key="2">
    <source>
        <dbReference type="EMBL" id="KAK3860494.1"/>
    </source>
</evidence>
<dbReference type="Proteomes" id="UP001286313">
    <property type="component" value="Unassembled WGS sequence"/>
</dbReference>
<protein>
    <submittedName>
        <fullName evidence="2">Uncharacterized protein</fullName>
    </submittedName>
</protein>
<dbReference type="AlphaFoldDB" id="A0AAE1ES97"/>
<sequence length="96" mass="10973">MDMEEKEVVEEEVRLEGREEEVEMEETVGDGEDGNEGGGGRNEVGRERESGVGRDRRYSSMTEFSRCLIPPSVVVDRRWSFSTETAMMKVRQAVLR</sequence>
<name>A0AAE1ES97_PETCI</name>
<evidence type="ECO:0000313" key="3">
    <source>
        <dbReference type="Proteomes" id="UP001286313"/>
    </source>
</evidence>
<accession>A0AAE1ES97</accession>
<feature type="compositionally biased region" description="Acidic residues" evidence="1">
    <location>
        <begin position="18"/>
        <end position="35"/>
    </location>
</feature>
<feature type="region of interest" description="Disordered" evidence="1">
    <location>
        <begin position="1"/>
        <end position="59"/>
    </location>
</feature>
<feature type="compositionally biased region" description="Basic and acidic residues" evidence="1">
    <location>
        <begin position="43"/>
        <end position="58"/>
    </location>
</feature>
<reference evidence="2" key="1">
    <citation type="submission" date="2023-10" db="EMBL/GenBank/DDBJ databases">
        <title>Genome assemblies of two species of porcelain crab, Petrolisthes cinctipes and Petrolisthes manimaculis (Anomura: Porcellanidae).</title>
        <authorList>
            <person name="Angst P."/>
        </authorList>
    </citation>
    <scope>NUCLEOTIDE SEQUENCE</scope>
    <source>
        <strain evidence="2">PB745_01</strain>
        <tissue evidence="2">Gill</tissue>
    </source>
</reference>
<keyword evidence="3" id="KW-1185">Reference proteome</keyword>
<dbReference type="EMBL" id="JAWQEG010004716">
    <property type="protein sequence ID" value="KAK3860494.1"/>
    <property type="molecule type" value="Genomic_DNA"/>
</dbReference>
<feature type="compositionally biased region" description="Acidic residues" evidence="1">
    <location>
        <begin position="1"/>
        <end position="10"/>
    </location>
</feature>
<proteinExistence type="predicted"/>
<gene>
    <name evidence="2" type="ORF">Pcinc_033461</name>
</gene>
<comment type="caution">
    <text evidence="2">The sequence shown here is derived from an EMBL/GenBank/DDBJ whole genome shotgun (WGS) entry which is preliminary data.</text>
</comment>